<dbReference type="PANTHER" id="PTHR35795:SF1">
    <property type="entry name" value="BIS(5'-NUCLEOSYL)-TETRAPHOSPHATASE, SYMMETRICAL"/>
    <property type="match status" value="1"/>
</dbReference>
<accession>A0AA96RJ09</accession>
<evidence type="ECO:0000313" key="5">
    <source>
        <dbReference type="EMBL" id="WNQ12749.1"/>
    </source>
</evidence>
<dbReference type="NCBIfam" id="TIGR00488">
    <property type="entry name" value="bis(5'-nucleosyl)-tetraphosphatase (symmetrical) YqeK"/>
    <property type="match status" value="1"/>
</dbReference>
<sequence length="205" mass="23342">MHEAYSGLSFSELTGNLRNDIFTFLSKNGCEKTADHCLKVGEEAKRIAIMVGGNPIEAEYAGYLHDISAVFPNVRRISIARQLGIEVLSEEEAFPMIIHQKISKEMARDLFNISKPETLNAVGCHTTLRKQSTLLDKVLFVADKMEWDQPGTPPYIENILHELEKSIVHASFAYINYLWQQREKLRVVHPWLRDAYEELAPLVGD</sequence>
<evidence type="ECO:0000256" key="1">
    <source>
        <dbReference type="ARBA" id="ARBA00022723"/>
    </source>
</evidence>
<dbReference type="RefSeq" id="WP_315606528.1">
    <property type="nucleotide sequence ID" value="NZ_CP130318.1"/>
</dbReference>
<gene>
    <name evidence="5" type="primary">yqeK</name>
    <name evidence="5" type="ORF">MJA45_06875</name>
</gene>
<dbReference type="PANTHER" id="PTHR35795">
    <property type="entry name" value="SLR1885 PROTEIN"/>
    <property type="match status" value="1"/>
</dbReference>
<protein>
    <submittedName>
        <fullName evidence="5">Bis(5'-nucleosyl)-tetraphosphatase (Symmetrical) YqeK</fullName>
        <ecNumber evidence="5">3.6.1.41</ecNumber>
    </submittedName>
</protein>
<dbReference type="AlphaFoldDB" id="A0AA96RJ09"/>
<keyword evidence="6" id="KW-1185">Reference proteome</keyword>
<keyword evidence="2" id="KW-0547">Nucleotide-binding</keyword>
<dbReference type="GO" id="GO:0008803">
    <property type="term" value="F:bis(5'-nucleosyl)-tetraphosphatase (symmetrical) activity"/>
    <property type="evidence" value="ECO:0007669"/>
    <property type="project" value="UniProtKB-EC"/>
</dbReference>
<dbReference type="SUPFAM" id="SSF109604">
    <property type="entry name" value="HD-domain/PDEase-like"/>
    <property type="match status" value="1"/>
</dbReference>
<organism evidence="5 6">
    <name type="scientific">Paenibacillus aurantius</name>
    <dbReference type="NCBI Taxonomy" id="2918900"/>
    <lineage>
        <taxon>Bacteria</taxon>
        <taxon>Bacillati</taxon>
        <taxon>Bacillota</taxon>
        <taxon>Bacilli</taxon>
        <taxon>Bacillales</taxon>
        <taxon>Paenibacillaceae</taxon>
        <taxon>Paenibacillus</taxon>
    </lineage>
</organism>
<dbReference type="InterPro" id="IPR006674">
    <property type="entry name" value="HD_domain"/>
</dbReference>
<dbReference type="Proteomes" id="UP001305702">
    <property type="component" value="Chromosome"/>
</dbReference>
<dbReference type="EMBL" id="CP130318">
    <property type="protein sequence ID" value="WNQ12749.1"/>
    <property type="molecule type" value="Genomic_DNA"/>
</dbReference>
<dbReference type="InterPro" id="IPR051094">
    <property type="entry name" value="Diverse_Catalytic_Enzymes"/>
</dbReference>
<reference evidence="5 6" key="1">
    <citation type="submission" date="2022-02" db="EMBL/GenBank/DDBJ databases">
        <title>Paenibacillus sp. MBLB1776 Whole Genome Shotgun Sequencing.</title>
        <authorList>
            <person name="Hwang C.Y."/>
            <person name="Cho E.-S."/>
            <person name="Seo M.-J."/>
        </authorList>
    </citation>
    <scope>NUCLEOTIDE SEQUENCE [LARGE SCALE GENOMIC DNA]</scope>
    <source>
        <strain evidence="5 6">MBLB1776</strain>
    </source>
</reference>
<dbReference type="KEGG" id="paun:MJA45_06875"/>
<evidence type="ECO:0000313" key="6">
    <source>
        <dbReference type="Proteomes" id="UP001305702"/>
    </source>
</evidence>
<evidence type="ECO:0000259" key="4">
    <source>
        <dbReference type="Pfam" id="PF01966"/>
    </source>
</evidence>
<dbReference type="Pfam" id="PF01966">
    <property type="entry name" value="HD"/>
    <property type="match status" value="1"/>
</dbReference>
<dbReference type="GO" id="GO:0046872">
    <property type="term" value="F:metal ion binding"/>
    <property type="evidence" value="ECO:0007669"/>
    <property type="project" value="UniProtKB-KW"/>
</dbReference>
<proteinExistence type="predicted"/>
<keyword evidence="3 5" id="KW-0378">Hydrolase</keyword>
<keyword evidence="1" id="KW-0479">Metal-binding</keyword>
<dbReference type="InterPro" id="IPR005249">
    <property type="entry name" value="YqeK"/>
</dbReference>
<dbReference type="Gene3D" id="1.10.3210.10">
    <property type="entry name" value="Hypothetical protein af1432"/>
    <property type="match status" value="1"/>
</dbReference>
<name>A0AA96RJ09_9BACL</name>
<evidence type="ECO:0000256" key="2">
    <source>
        <dbReference type="ARBA" id="ARBA00022741"/>
    </source>
</evidence>
<feature type="domain" description="HD" evidence="4">
    <location>
        <begin position="34"/>
        <end position="147"/>
    </location>
</feature>
<evidence type="ECO:0000256" key="3">
    <source>
        <dbReference type="ARBA" id="ARBA00022801"/>
    </source>
</evidence>
<dbReference type="EC" id="3.6.1.41" evidence="5"/>
<dbReference type="GO" id="GO:0000166">
    <property type="term" value="F:nucleotide binding"/>
    <property type="evidence" value="ECO:0007669"/>
    <property type="project" value="UniProtKB-KW"/>
</dbReference>